<reference evidence="2" key="1">
    <citation type="submission" date="2020-06" db="EMBL/GenBank/DDBJ databases">
        <authorList>
            <person name="Li T."/>
            <person name="Hu X."/>
            <person name="Zhang T."/>
            <person name="Song X."/>
            <person name="Zhang H."/>
            <person name="Dai N."/>
            <person name="Sheng W."/>
            <person name="Hou X."/>
            <person name="Wei L."/>
        </authorList>
    </citation>
    <scope>NUCLEOTIDE SEQUENCE</scope>
    <source>
        <strain evidence="2">KEN8</strain>
        <tissue evidence="2">Leaf</tissue>
    </source>
</reference>
<feature type="region of interest" description="Disordered" evidence="1">
    <location>
        <begin position="1"/>
        <end position="22"/>
    </location>
</feature>
<name>A0AAW2NEC4_9LAMI</name>
<reference evidence="2" key="2">
    <citation type="journal article" date="2024" name="Plant">
        <title>Genomic evolution and insights into agronomic trait innovations of Sesamum species.</title>
        <authorList>
            <person name="Miao H."/>
            <person name="Wang L."/>
            <person name="Qu L."/>
            <person name="Liu H."/>
            <person name="Sun Y."/>
            <person name="Le M."/>
            <person name="Wang Q."/>
            <person name="Wei S."/>
            <person name="Zheng Y."/>
            <person name="Lin W."/>
            <person name="Duan Y."/>
            <person name="Cao H."/>
            <person name="Xiong S."/>
            <person name="Wang X."/>
            <person name="Wei L."/>
            <person name="Li C."/>
            <person name="Ma Q."/>
            <person name="Ju M."/>
            <person name="Zhao R."/>
            <person name="Li G."/>
            <person name="Mu C."/>
            <person name="Tian Q."/>
            <person name="Mei H."/>
            <person name="Zhang T."/>
            <person name="Gao T."/>
            <person name="Zhang H."/>
        </authorList>
    </citation>
    <scope>NUCLEOTIDE SEQUENCE</scope>
    <source>
        <strain evidence="2">KEN8</strain>
    </source>
</reference>
<accession>A0AAW2NEC4</accession>
<feature type="region of interest" description="Disordered" evidence="1">
    <location>
        <begin position="92"/>
        <end position="148"/>
    </location>
</feature>
<feature type="compositionally biased region" description="Polar residues" evidence="1">
    <location>
        <begin position="1"/>
        <end position="14"/>
    </location>
</feature>
<dbReference type="AlphaFoldDB" id="A0AAW2NEC4"/>
<protein>
    <submittedName>
        <fullName evidence="2">Transcription initiation factor TFIID subunitb</fullName>
    </submittedName>
</protein>
<feature type="compositionally biased region" description="Polar residues" evidence="1">
    <location>
        <begin position="45"/>
        <end position="77"/>
    </location>
</feature>
<comment type="caution">
    <text evidence="2">The sequence shown here is derived from an EMBL/GenBank/DDBJ whole genome shotgun (WGS) entry which is preliminary data.</text>
</comment>
<feature type="compositionally biased region" description="Polar residues" evidence="1">
    <location>
        <begin position="124"/>
        <end position="136"/>
    </location>
</feature>
<feature type="compositionally biased region" description="Polar residues" evidence="1">
    <location>
        <begin position="100"/>
        <end position="117"/>
    </location>
</feature>
<feature type="region of interest" description="Disordered" evidence="1">
    <location>
        <begin position="43"/>
        <end position="77"/>
    </location>
</feature>
<evidence type="ECO:0000256" key="1">
    <source>
        <dbReference type="SAM" id="MobiDB-lite"/>
    </source>
</evidence>
<gene>
    <name evidence="2" type="ORF">Scaly_1846800</name>
</gene>
<proteinExistence type="predicted"/>
<dbReference type="EMBL" id="JACGWM010000011">
    <property type="protein sequence ID" value="KAL0341842.1"/>
    <property type="molecule type" value="Genomic_DNA"/>
</dbReference>
<evidence type="ECO:0000313" key="2">
    <source>
        <dbReference type="EMBL" id="KAL0341842.1"/>
    </source>
</evidence>
<sequence length="148" mass="15818">MQGSQFHPGNSPGQSLPGMQAMGMMGSLNLSSQLRANGMHAYAQQRMTPGQLRQQLSQQNALTAGQLASASSSVGPAMRLSQQLSARMFSQRKRRYGPSTGASTRNHTISNQANMNRNAGAVASNKTTEPNAQQQPVLDRATSYPLSI</sequence>
<organism evidence="2">
    <name type="scientific">Sesamum calycinum</name>
    <dbReference type="NCBI Taxonomy" id="2727403"/>
    <lineage>
        <taxon>Eukaryota</taxon>
        <taxon>Viridiplantae</taxon>
        <taxon>Streptophyta</taxon>
        <taxon>Embryophyta</taxon>
        <taxon>Tracheophyta</taxon>
        <taxon>Spermatophyta</taxon>
        <taxon>Magnoliopsida</taxon>
        <taxon>eudicotyledons</taxon>
        <taxon>Gunneridae</taxon>
        <taxon>Pentapetalae</taxon>
        <taxon>asterids</taxon>
        <taxon>lamiids</taxon>
        <taxon>Lamiales</taxon>
        <taxon>Pedaliaceae</taxon>
        <taxon>Sesamum</taxon>
    </lineage>
</organism>